<organism evidence="4 5">
    <name type="scientific">Wickerhamomyces ciferrii (strain ATCC 14091 / BCRC 22168 / CBS 111 / JCM 3599 / NBRC 0793 / NRRL Y-1031 F-60-10)</name>
    <name type="common">Yeast</name>
    <name type="synonym">Pichia ciferrii</name>
    <dbReference type="NCBI Taxonomy" id="1206466"/>
    <lineage>
        <taxon>Eukaryota</taxon>
        <taxon>Fungi</taxon>
        <taxon>Dikarya</taxon>
        <taxon>Ascomycota</taxon>
        <taxon>Saccharomycotina</taxon>
        <taxon>Saccharomycetes</taxon>
        <taxon>Phaffomycetales</taxon>
        <taxon>Wickerhamomycetaceae</taxon>
        <taxon>Wickerhamomyces</taxon>
    </lineage>
</organism>
<dbReference type="EMBL" id="CAIF01000007">
    <property type="protein sequence ID" value="CCH40891.1"/>
    <property type="molecule type" value="Genomic_DNA"/>
</dbReference>
<dbReference type="Proteomes" id="UP000009328">
    <property type="component" value="Unassembled WGS sequence"/>
</dbReference>
<evidence type="ECO:0000313" key="4">
    <source>
        <dbReference type="EMBL" id="CCH40891.1"/>
    </source>
</evidence>
<feature type="domain" description="NAD-dependent epimerase/dehydratase" evidence="3">
    <location>
        <begin position="5"/>
        <end position="133"/>
    </location>
</feature>
<protein>
    <submittedName>
        <fullName evidence="4">Secreted protein</fullName>
    </submittedName>
</protein>
<dbReference type="eggNOG" id="KOG1502">
    <property type="taxonomic scope" value="Eukaryota"/>
</dbReference>
<sequence>MTTTVLLTGASGFIALHIIDVLLSKGYKVIGTVRSQSKADKIIKNFQNEKPSGDLSFEIVEDISIPNAFDHVLEKHPEITKVIHAASPFFYGVDKDSLKTTYLVPATKGTENILTAIDKFGSKVENVVITSSFAAIVHRHKLARKYISENKVSYELTTVNPPFVLGPQKFEDVLINPTLNTSAETINKLLKTDPSDEHFFDTPLGLATDVRDVALLHVLPLEDQNLKGKRLFPVNGAFNGQTLLNVINKNFKDLKIAKGKPEGAEEHVAKNHWFYDSSKSLEWSGLGKWIPLEKTIIDSVSQILEYQKANEK</sequence>
<dbReference type="HOGENOM" id="CLU_007383_9_2_1"/>
<proteinExistence type="inferred from homology"/>
<evidence type="ECO:0000259" key="3">
    <source>
        <dbReference type="Pfam" id="PF01370"/>
    </source>
</evidence>
<evidence type="ECO:0000256" key="2">
    <source>
        <dbReference type="ARBA" id="ARBA00023445"/>
    </source>
</evidence>
<comment type="similarity">
    <text evidence="2">Belongs to the NAD(P)-dependent epimerase/dehydratase family. Dihydroflavonol-4-reductase subfamily.</text>
</comment>
<accession>K0KDB3</accession>
<dbReference type="SUPFAM" id="SSF51735">
    <property type="entry name" value="NAD(P)-binding Rossmann-fold domains"/>
    <property type="match status" value="1"/>
</dbReference>
<dbReference type="InterPro" id="IPR001509">
    <property type="entry name" value="Epimerase_deHydtase"/>
</dbReference>
<name>K0KDB3_WICCF</name>
<keyword evidence="5" id="KW-1185">Reference proteome</keyword>
<dbReference type="InParanoid" id="K0KDB3"/>
<dbReference type="InterPro" id="IPR036291">
    <property type="entry name" value="NAD(P)-bd_dom_sf"/>
</dbReference>
<evidence type="ECO:0000313" key="5">
    <source>
        <dbReference type="Proteomes" id="UP000009328"/>
    </source>
</evidence>
<reference evidence="4 5" key="1">
    <citation type="journal article" date="2012" name="Eukaryot. Cell">
        <title>Draft genome sequence of Wickerhamomyces ciferrii NRRL Y-1031 F-60-10.</title>
        <authorList>
            <person name="Schneider J."/>
            <person name="Andrea H."/>
            <person name="Blom J."/>
            <person name="Jaenicke S."/>
            <person name="Ruckert C."/>
            <person name="Schorsch C."/>
            <person name="Szczepanowski R."/>
            <person name="Farwick M."/>
            <person name="Goesmann A."/>
            <person name="Puhler A."/>
            <person name="Schaffer S."/>
            <person name="Tauch A."/>
            <person name="Kohler T."/>
            <person name="Brinkrolf K."/>
        </authorList>
    </citation>
    <scope>NUCLEOTIDE SEQUENCE [LARGE SCALE GENOMIC DNA]</scope>
    <source>
        <strain evidence="5">ATCC 14091 / BCRC 22168 / CBS 111 / JCM 3599 / NBRC 0793 / NRRL Y-1031 F-60-10</strain>
    </source>
</reference>
<dbReference type="PANTHER" id="PTHR10366">
    <property type="entry name" value="NAD DEPENDENT EPIMERASE/DEHYDRATASE"/>
    <property type="match status" value="1"/>
</dbReference>
<dbReference type="GO" id="GO:0016616">
    <property type="term" value="F:oxidoreductase activity, acting on the CH-OH group of donors, NAD or NADP as acceptor"/>
    <property type="evidence" value="ECO:0007669"/>
    <property type="project" value="TreeGrafter"/>
</dbReference>
<dbReference type="AlphaFoldDB" id="K0KDB3"/>
<comment type="caution">
    <text evidence="4">The sequence shown here is derived from an EMBL/GenBank/DDBJ whole genome shotgun (WGS) entry which is preliminary data.</text>
</comment>
<dbReference type="Gene3D" id="3.40.50.720">
    <property type="entry name" value="NAD(P)-binding Rossmann-like Domain"/>
    <property type="match status" value="2"/>
</dbReference>
<evidence type="ECO:0000256" key="1">
    <source>
        <dbReference type="ARBA" id="ARBA00023002"/>
    </source>
</evidence>
<keyword evidence="1" id="KW-0560">Oxidoreductase</keyword>
<dbReference type="PANTHER" id="PTHR10366:SF564">
    <property type="entry name" value="STEROL-4-ALPHA-CARBOXYLATE 3-DEHYDROGENASE, DECARBOXYLATING"/>
    <property type="match status" value="1"/>
</dbReference>
<gene>
    <name evidence="4" type="ORF">BN7_425</name>
</gene>
<dbReference type="Pfam" id="PF01370">
    <property type="entry name" value="Epimerase"/>
    <property type="match status" value="1"/>
</dbReference>
<dbReference type="STRING" id="1206466.K0KDB3"/>
<dbReference type="InterPro" id="IPR050425">
    <property type="entry name" value="NAD(P)_dehydrat-like"/>
</dbReference>